<dbReference type="RefSeq" id="WP_089779429.1">
    <property type="nucleotide sequence ID" value="NZ_CABLRR010000002.1"/>
</dbReference>
<dbReference type="Pfam" id="PF12900">
    <property type="entry name" value="Pyridox_ox_2"/>
    <property type="match status" value="1"/>
</dbReference>
<accession>A0A0D6JTT1</accession>
<proteinExistence type="predicted"/>
<evidence type="ECO:0000313" key="2">
    <source>
        <dbReference type="Proteomes" id="UP000198902"/>
    </source>
</evidence>
<dbReference type="OrthoDB" id="288110at2157"/>
<sequence length="151" mass="17199">MAPSFADHNRIEMPAEEIDRLLREEGVGVLSLADDGVAYGIPLSFGYDADRGRLYFVFLRPGESSKKTDFAERTARASFAVWNAPSRDEWESVVVDGELRRVDDGDWDRVRDVLEDNAWYPTLFSETEPMQDILGWELRIDARSGLQRRGA</sequence>
<dbReference type="InterPro" id="IPR012349">
    <property type="entry name" value="Split_barrel_FMN-bd"/>
</dbReference>
<name>A0A0D6JTT1_9EURY</name>
<dbReference type="AlphaFoldDB" id="A0A0D6JTT1"/>
<keyword evidence="2" id="KW-1185">Reference proteome</keyword>
<dbReference type="EMBL" id="CSTE01000002">
    <property type="protein sequence ID" value="CQR51042.1"/>
    <property type="molecule type" value="Genomic_DNA"/>
</dbReference>
<evidence type="ECO:0000313" key="1">
    <source>
        <dbReference type="EMBL" id="CQR51042.1"/>
    </source>
</evidence>
<dbReference type="Gene3D" id="2.30.110.10">
    <property type="entry name" value="Electron Transport, Fmn-binding Protein, Chain A"/>
    <property type="match status" value="1"/>
</dbReference>
<reference evidence="2" key="1">
    <citation type="submission" date="2015-03" db="EMBL/GenBank/DDBJ databases">
        <authorList>
            <person name="Urmite Genomes"/>
        </authorList>
    </citation>
    <scope>NUCLEOTIDE SEQUENCE [LARGE SCALE GENOMIC DNA]</scope>
    <source>
        <strain evidence="2">Arc-Hr</strain>
    </source>
</reference>
<gene>
    <name evidence="1" type="ORF">BN996_02530</name>
</gene>
<dbReference type="InterPro" id="IPR024747">
    <property type="entry name" value="Pyridox_Oxase-rel"/>
</dbReference>
<dbReference type="SUPFAM" id="SSF50475">
    <property type="entry name" value="FMN-binding split barrel"/>
    <property type="match status" value="1"/>
</dbReference>
<dbReference type="Proteomes" id="UP000198902">
    <property type="component" value="Unassembled WGS sequence"/>
</dbReference>
<protein>
    <submittedName>
        <fullName evidence="1">Pyridoxamine 5'-phosphate oxidase</fullName>
    </submittedName>
</protein>
<organism evidence="1 2">
    <name type="scientific">Haloferax massiliensis</name>
    <dbReference type="NCBI Taxonomy" id="1476858"/>
    <lineage>
        <taxon>Archaea</taxon>
        <taxon>Methanobacteriati</taxon>
        <taxon>Methanobacteriota</taxon>
        <taxon>Stenosarchaea group</taxon>
        <taxon>Halobacteria</taxon>
        <taxon>Halobacteriales</taxon>
        <taxon>Haloferacaceae</taxon>
        <taxon>Haloferax</taxon>
    </lineage>
</organism>